<evidence type="ECO:0000256" key="13">
    <source>
        <dbReference type="SAM" id="MobiDB-lite"/>
    </source>
</evidence>
<feature type="region of interest" description="Disordered" evidence="13">
    <location>
        <begin position="492"/>
        <end position="513"/>
    </location>
</feature>
<dbReference type="FunFam" id="3.40.50.10980:FF:000001">
    <property type="entry name" value="Nibrin"/>
    <property type="match status" value="1"/>
</dbReference>
<dbReference type="CDD" id="cd17741">
    <property type="entry name" value="BRCT_nibrin"/>
    <property type="match status" value="1"/>
</dbReference>
<dbReference type="Pfam" id="PF08599">
    <property type="entry name" value="Nbs1_C"/>
    <property type="match status" value="1"/>
</dbReference>
<dbReference type="GO" id="GO:0030870">
    <property type="term" value="C:Mre11 complex"/>
    <property type="evidence" value="ECO:0007669"/>
    <property type="project" value="InterPro"/>
</dbReference>
<evidence type="ECO:0000256" key="9">
    <source>
        <dbReference type="ARBA" id="ARBA00023254"/>
    </source>
</evidence>
<dbReference type="GO" id="GO:0000723">
    <property type="term" value="P:telomere maintenance"/>
    <property type="evidence" value="ECO:0007669"/>
    <property type="project" value="InterPro"/>
</dbReference>
<name>A0AA41MYC4_SCICA</name>
<dbReference type="FunFam" id="2.60.200.20:FF:000017">
    <property type="entry name" value="Nibrin"/>
    <property type="match status" value="1"/>
</dbReference>
<evidence type="ECO:0000256" key="10">
    <source>
        <dbReference type="ARBA" id="ARBA00023306"/>
    </source>
</evidence>
<dbReference type="SUPFAM" id="SSF52113">
    <property type="entry name" value="BRCT domain"/>
    <property type="match status" value="1"/>
</dbReference>
<comment type="similarity">
    <text evidence="11">Belongs to the Nibrin family.</text>
</comment>
<feature type="compositionally biased region" description="Low complexity" evidence="13">
    <location>
        <begin position="695"/>
        <end position="707"/>
    </location>
</feature>
<dbReference type="SUPFAM" id="SSF49879">
    <property type="entry name" value="SMAD/FHA domain"/>
    <property type="match status" value="1"/>
</dbReference>
<evidence type="ECO:0000256" key="6">
    <source>
        <dbReference type="ARBA" id="ARBA00022895"/>
    </source>
</evidence>
<comment type="caution">
    <text evidence="15">The sequence shown here is derived from an EMBL/GenBank/DDBJ whole genome shotgun (WGS) entry which is preliminary data.</text>
</comment>
<dbReference type="InterPro" id="IPR013908">
    <property type="entry name" value="Nibrin_C"/>
</dbReference>
<dbReference type="GO" id="GO:0016605">
    <property type="term" value="C:PML body"/>
    <property type="evidence" value="ECO:0007669"/>
    <property type="project" value="UniProtKB-SubCell"/>
</dbReference>
<feature type="domain" description="FHA" evidence="14">
    <location>
        <begin position="128"/>
        <end position="187"/>
    </location>
</feature>
<keyword evidence="10" id="KW-0131">Cell cycle</keyword>
<dbReference type="AlphaFoldDB" id="A0AA41MYC4"/>
<dbReference type="EMBL" id="JAATJV010372125">
    <property type="protein sequence ID" value="MBZ3880385.1"/>
    <property type="molecule type" value="Genomic_DNA"/>
</dbReference>
<dbReference type="InterPro" id="IPR032429">
    <property type="entry name" value="Nibrin_BRCT2"/>
</dbReference>
<dbReference type="GO" id="GO:0003684">
    <property type="term" value="F:damaged DNA binding"/>
    <property type="evidence" value="ECO:0007669"/>
    <property type="project" value="TreeGrafter"/>
</dbReference>
<evidence type="ECO:0000256" key="2">
    <source>
        <dbReference type="ARBA" id="ARBA00004574"/>
    </source>
</evidence>
<dbReference type="GO" id="GO:0000724">
    <property type="term" value="P:double-strand break repair via homologous recombination"/>
    <property type="evidence" value="ECO:0007669"/>
    <property type="project" value="TreeGrafter"/>
</dbReference>
<dbReference type="GO" id="GO:0007095">
    <property type="term" value="P:mitotic G2 DNA damage checkpoint signaling"/>
    <property type="evidence" value="ECO:0007669"/>
    <property type="project" value="InterPro"/>
</dbReference>
<keyword evidence="8" id="KW-0539">Nucleus</keyword>
<sequence length="860" mass="97265">MIKLKILVSSLERKEDRRRPTTWAVEESETWKRLSSRWRTSAQSYSRLIPRFPTGLARLPGARTSSGSRALQAVGPRARRLSPATRPVVRPGPEEPDPCGSWFPPRALPQVRVEGKGEPYRLLTGVEYIIGRKNCAILIEEDQSISRNHAVLTANFSVTNLSQTDEIPTLTIKDNSKYGTFINEEKMQNGLSRTLKTGDRVTFGVFESKFRVEYEPLVACSSCLDVSGKTALNQAILQLGGLTVNNWTEECTHLVMISVKVTIKTICALICGRPIVKPEYFIEFLKAVQSKKQPPQIESFYPPIDEPTIGSKNIDLSGRQERKQIFKGKTFVFLSAKQHKKLSSAVIFGGGEARLITEENEEEDSFFSAPGICVVDIGITNTQILIPDSQKKWVHSIMDMLQRQGLRPIPEAEIGLAVIFMTTENYCDPQGQPNIGLKTTTPGPSLSQGLSVNKKLMPRASMNTTTCVADTESEQTDTCMFLSENSKEISISRMEQKETVQEPSKTSFSNNNIVSNTLVRTKVPNYQLSPTKFPGVNKSRDQSSQQQQTNSIKNYFQPSAKKRERDEENQEMSSSKSARIEMSCSLLEQTQPATHSLWKNKAENLSQNEPVDQKSNNLFIDDEDLESSVKNSSDKSLSSENLRSIKRKEIDDLSIEDEISKELFKNMKPELEIEVKVQKQEEEFNIRKKPRMEIETNINPNNETIPESSKISQENEIGKKHELNKESLWSTKEENSDDFQDKSEMLPRKVLLTEFRSLVVNNSTCRNPCVVNNDYGQIKNFKKFKKVTFPGAGKLPHIIGGSDLIAHHARKNTELEDWLRQEMEVQQKHAKEESMADDLFRLLPDCSAEALWLVTLKIYI</sequence>
<dbReference type="GO" id="GO:0051321">
    <property type="term" value="P:meiotic cell cycle"/>
    <property type="evidence" value="ECO:0007669"/>
    <property type="project" value="UniProtKB-KW"/>
</dbReference>
<dbReference type="SMART" id="SM01348">
    <property type="entry name" value="Nbs1_C"/>
    <property type="match status" value="1"/>
</dbReference>
<evidence type="ECO:0000256" key="3">
    <source>
        <dbReference type="ARBA" id="ARBA00020013"/>
    </source>
</evidence>
<evidence type="ECO:0000256" key="8">
    <source>
        <dbReference type="ARBA" id="ARBA00023242"/>
    </source>
</evidence>
<dbReference type="GO" id="GO:0000781">
    <property type="term" value="C:chromosome, telomeric region"/>
    <property type="evidence" value="ECO:0007669"/>
    <property type="project" value="UniProtKB-SubCell"/>
</dbReference>
<dbReference type="InterPro" id="IPR016592">
    <property type="entry name" value="Nibrin_met"/>
</dbReference>
<gene>
    <name evidence="15" type="ORF">SUZIE_157675</name>
</gene>
<dbReference type="FunFam" id="3.40.50.10190:FF:000024">
    <property type="entry name" value="Nibrin"/>
    <property type="match status" value="1"/>
</dbReference>
<feature type="compositionally biased region" description="Polar residues" evidence="13">
    <location>
        <begin position="501"/>
        <end position="513"/>
    </location>
</feature>
<keyword evidence="16" id="KW-1185">Reference proteome</keyword>
<keyword evidence="4" id="KW-0158">Chromosome</keyword>
<dbReference type="InterPro" id="IPR001357">
    <property type="entry name" value="BRCT_dom"/>
</dbReference>
<dbReference type="PROSITE" id="PS50006">
    <property type="entry name" value="FHA_DOMAIN"/>
    <property type="match status" value="1"/>
</dbReference>
<evidence type="ECO:0000259" key="14">
    <source>
        <dbReference type="PROSITE" id="PS50006"/>
    </source>
</evidence>
<evidence type="ECO:0000256" key="1">
    <source>
        <dbReference type="ARBA" id="ARBA00004322"/>
    </source>
</evidence>
<organism evidence="15 16">
    <name type="scientific">Sciurus carolinensis</name>
    <name type="common">Eastern gray squirrel</name>
    <dbReference type="NCBI Taxonomy" id="30640"/>
    <lineage>
        <taxon>Eukaryota</taxon>
        <taxon>Metazoa</taxon>
        <taxon>Chordata</taxon>
        <taxon>Craniata</taxon>
        <taxon>Vertebrata</taxon>
        <taxon>Euteleostomi</taxon>
        <taxon>Mammalia</taxon>
        <taxon>Eutheria</taxon>
        <taxon>Euarchontoglires</taxon>
        <taxon>Glires</taxon>
        <taxon>Rodentia</taxon>
        <taxon>Sciuromorpha</taxon>
        <taxon>Sciuridae</taxon>
        <taxon>Sciurinae</taxon>
        <taxon>Sciurini</taxon>
        <taxon>Sciurus</taxon>
    </lineage>
</organism>
<evidence type="ECO:0000313" key="16">
    <source>
        <dbReference type="Proteomes" id="UP001166674"/>
    </source>
</evidence>
<dbReference type="Proteomes" id="UP001166674">
    <property type="component" value="Unassembled WGS sequence"/>
</dbReference>
<dbReference type="InterPro" id="IPR000253">
    <property type="entry name" value="FHA_dom"/>
</dbReference>
<dbReference type="Gene3D" id="3.40.50.10190">
    <property type="entry name" value="BRCT domain"/>
    <property type="match status" value="1"/>
</dbReference>
<protein>
    <recommendedName>
        <fullName evidence="3">Nibrin</fullName>
    </recommendedName>
    <alternativeName>
        <fullName evidence="12">Nijmegen breakage syndrome protein 1 homolog</fullName>
    </alternativeName>
</protein>
<evidence type="ECO:0000313" key="15">
    <source>
        <dbReference type="EMBL" id="MBZ3880385.1"/>
    </source>
</evidence>
<dbReference type="InterPro" id="IPR040227">
    <property type="entry name" value="Nibrin-rel"/>
</dbReference>
<dbReference type="SMART" id="SM00240">
    <property type="entry name" value="FHA"/>
    <property type="match status" value="1"/>
</dbReference>
<dbReference type="CDD" id="cd22667">
    <property type="entry name" value="FHA_NBN"/>
    <property type="match status" value="1"/>
</dbReference>
<keyword evidence="5" id="KW-0227">DNA damage</keyword>
<dbReference type="InterPro" id="IPR036420">
    <property type="entry name" value="BRCT_dom_sf"/>
</dbReference>
<evidence type="ECO:0000256" key="4">
    <source>
        <dbReference type="ARBA" id="ARBA00022454"/>
    </source>
</evidence>
<dbReference type="Gene3D" id="2.60.200.20">
    <property type="match status" value="1"/>
</dbReference>
<dbReference type="InterPro" id="IPR043014">
    <property type="entry name" value="Nibrin_BRCT2_sf"/>
</dbReference>
<feature type="compositionally biased region" description="Basic and acidic residues" evidence="13">
    <location>
        <begin position="716"/>
        <end position="741"/>
    </location>
</feature>
<dbReference type="Pfam" id="PF00498">
    <property type="entry name" value="FHA"/>
    <property type="match status" value="1"/>
</dbReference>
<feature type="region of interest" description="Disordered" evidence="13">
    <location>
        <begin position="525"/>
        <end position="579"/>
    </location>
</feature>
<dbReference type="PANTHER" id="PTHR12162">
    <property type="entry name" value="NIBRIN-RELATED"/>
    <property type="match status" value="1"/>
</dbReference>
<dbReference type="Gene3D" id="3.40.50.10980">
    <property type="entry name" value="Nibrin, BRCT2 domain"/>
    <property type="match status" value="1"/>
</dbReference>
<comment type="subcellular location">
    <subcellularLocation>
        <location evidence="2">Chromosome</location>
        <location evidence="2">Telomere</location>
    </subcellularLocation>
    <subcellularLocation>
        <location evidence="1">Nucleus</location>
        <location evidence="1">PML body</location>
    </subcellularLocation>
</comment>
<evidence type="ECO:0000256" key="5">
    <source>
        <dbReference type="ARBA" id="ARBA00022763"/>
    </source>
</evidence>
<feature type="region of interest" description="Disordered" evidence="13">
    <location>
        <begin position="695"/>
        <end position="741"/>
    </location>
</feature>
<proteinExistence type="inferred from homology"/>
<dbReference type="Pfam" id="PF00533">
    <property type="entry name" value="BRCT"/>
    <property type="match status" value="1"/>
</dbReference>
<evidence type="ECO:0000256" key="11">
    <source>
        <dbReference type="ARBA" id="ARBA00044757"/>
    </source>
</evidence>
<evidence type="ECO:0000256" key="7">
    <source>
        <dbReference type="ARBA" id="ARBA00023204"/>
    </source>
</evidence>
<dbReference type="Pfam" id="PF16508">
    <property type="entry name" value="NIBRIN_BRCT_II"/>
    <property type="match status" value="1"/>
</dbReference>
<feature type="compositionally biased region" description="Polar residues" evidence="13">
    <location>
        <begin position="542"/>
        <end position="557"/>
    </location>
</feature>
<keyword evidence="9" id="KW-0469">Meiosis</keyword>
<keyword evidence="7" id="KW-0234">DNA repair</keyword>
<keyword evidence="6" id="KW-0779">Telomere</keyword>
<evidence type="ECO:0000256" key="12">
    <source>
        <dbReference type="ARBA" id="ARBA00082508"/>
    </source>
</evidence>
<dbReference type="PIRSF" id="PIRSF011869">
    <property type="entry name" value="Nibrin_animal"/>
    <property type="match status" value="1"/>
</dbReference>
<feature type="region of interest" description="Disordered" evidence="13">
    <location>
        <begin position="61"/>
        <end position="101"/>
    </location>
</feature>
<dbReference type="PANTHER" id="PTHR12162:SF0">
    <property type="entry name" value="NIBRIN"/>
    <property type="match status" value="1"/>
</dbReference>
<reference evidence="15" key="1">
    <citation type="submission" date="2020-03" db="EMBL/GenBank/DDBJ databases">
        <title>Studies in the Genomics of Life Span.</title>
        <authorList>
            <person name="Glass D."/>
        </authorList>
    </citation>
    <scope>NUCLEOTIDE SEQUENCE</scope>
    <source>
        <strain evidence="15">SUZIE</strain>
        <tissue evidence="15">Muscle</tissue>
    </source>
</reference>
<dbReference type="InterPro" id="IPR008984">
    <property type="entry name" value="SMAD_FHA_dom_sf"/>
</dbReference>
<accession>A0AA41MYC4</accession>